<gene>
    <name evidence="27" type="ORF">X798_06756</name>
</gene>
<dbReference type="Pfam" id="PF00806">
    <property type="entry name" value="PUF"/>
    <property type="match status" value="8"/>
</dbReference>
<keyword evidence="10" id="KW-0812">Transmembrane</keyword>
<dbReference type="GO" id="GO:0005634">
    <property type="term" value="C:nucleus"/>
    <property type="evidence" value="ECO:0007669"/>
    <property type="project" value="TreeGrafter"/>
</dbReference>
<evidence type="ECO:0000256" key="9">
    <source>
        <dbReference type="ARBA" id="ARBA00022585"/>
    </source>
</evidence>
<comment type="catalytic activity">
    <reaction evidence="21">
        <text>prostaglandin H2 = prostaglandin E2</text>
        <dbReference type="Rhea" id="RHEA:12893"/>
        <dbReference type="ChEBI" id="CHEBI:57405"/>
        <dbReference type="ChEBI" id="CHEBI:606564"/>
        <dbReference type="EC" id="5.3.99.3"/>
    </reaction>
    <physiologicalReaction direction="left-to-right" evidence="21">
        <dbReference type="Rhea" id="RHEA:12894"/>
    </physiologicalReaction>
</comment>
<feature type="repeat" description="Pumilio" evidence="24">
    <location>
        <begin position="455"/>
        <end position="490"/>
    </location>
</feature>
<feature type="domain" description="PUM-HD" evidence="25">
    <location>
        <begin position="363"/>
        <end position="708"/>
    </location>
</feature>
<organism evidence="27 28">
    <name type="scientific">Onchocerca flexuosa</name>
    <dbReference type="NCBI Taxonomy" id="387005"/>
    <lineage>
        <taxon>Eukaryota</taxon>
        <taxon>Metazoa</taxon>
        <taxon>Ecdysozoa</taxon>
        <taxon>Nematoda</taxon>
        <taxon>Chromadorea</taxon>
        <taxon>Rhabditida</taxon>
        <taxon>Spirurina</taxon>
        <taxon>Spiruromorpha</taxon>
        <taxon>Filarioidea</taxon>
        <taxon>Onchocercidae</taxon>
        <taxon>Onchocerca</taxon>
    </lineage>
</organism>
<dbReference type="Gene3D" id="1.20.1050.10">
    <property type="match status" value="1"/>
</dbReference>
<keyword evidence="15" id="KW-1133">Transmembrane helix</keyword>
<dbReference type="PROSITE" id="PS51354">
    <property type="entry name" value="GLUTAREDOXIN_2"/>
    <property type="match status" value="1"/>
</dbReference>
<evidence type="ECO:0000256" key="1">
    <source>
        <dbReference type="ARBA" id="ARBA00004496"/>
    </source>
</evidence>
<keyword evidence="16" id="KW-0443">Lipid metabolism</keyword>
<dbReference type="UniPathway" id="UPA00662"/>
<evidence type="ECO:0000256" key="12">
    <source>
        <dbReference type="ARBA" id="ARBA00022782"/>
    </source>
</evidence>
<evidence type="ECO:0000256" key="22">
    <source>
        <dbReference type="ARBA" id="ARBA00031041"/>
    </source>
</evidence>
<dbReference type="CDD" id="cd07920">
    <property type="entry name" value="Pumilio"/>
    <property type="match status" value="1"/>
</dbReference>
<dbReference type="GO" id="GO:0010608">
    <property type="term" value="P:post-transcriptional regulation of gene expression"/>
    <property type="evidence" value="ECO:0007669"/>
    <property type="project" value="TreeGrafter"/>
</dbReference>
<keyword evidence="8" id="KW-0444">Lipid biosynthesis</keyword>
<name>A0A238BMI9_9BILA</name>
<keyword evidence="6" id="KW-0963">Cytoplasm</keyword>
<dbReference type="SUPFAM" id="SSF48371">
    <property type="entry name" value="ARM repeat"/>
    <property type="match status" value="1"/>
</dbReference>
<dbReference type="InterPro" id="IPR016024">
    <property type="entry name" value="ARM-type_fold"/>
</dbReference>
<evidence type="ECO:0000256" key="10">
    <source>
        <dbReference type="ARBA" id="ARBA00022692"/>
    </source>
</evidence>
<comment type="pathway">
    <text evidence="2">Lipid metabolism; prostaglandin biosynthesis.</text>
</comment>
<dbReference type="OrthoDB" id="668540at2759"/>
<keyword evidence="7" id="KW-0644">Prostaglandin metabolism</keyword>
<feature type="repeat" description="Pumilio" evidence="24">
    <location>
        <begin position="383"/>
        <end position="418"/>
    </location>
</feature>
<dbReference type="PROSITE" id="PS50302">
    <property type="entry name" value="PUM"/>
    <property type="match status" value="8"/>
</dbReference>
<proteinExistence type="predicted"/>
<evidence type="ECO:0000259" key="26">
    <source>
        <dbReference type="PROSITE" id="PS50405"/>
    </source>
</evidence>
<evidence type="ECO:0000256" key="5">
    <source>
        <dbReference type="ARBA" id="ARBA00022473"/>
    </source>
</evidence>
<dbReference type="FunFam" id="1.25.10.10:FF:000004">
    <property type="entry name" value="Pumilio homolog 1 isoform 2"/>
    <property type="match status" value="1"/>
</dbReference>
<dbReference type="InterPro" id="IPR033133">
    <property type="entry name" value="PUM-HD"/>
</dbReference>
<evidence type="ECO:0000256" key="14">
    <source>
        <dbReference type="ARBA" id="ARBA00022884"/>
    </source>
</evidence>
<evidence type="ECO:0000256" key="23">
    <source>
        <dbReference type="ARBA" id="ARBA00037847"/>
    </source>
</evidence>
<dbReference type="PANTHER" id="PTHR12537:SF12">
    <property type="entry name" value="MATERNAL PROTEIN PUMILIO"/>
    <property type="match status" value="1"/>
</dbReference>
<keyword evidence="5" id="KW-0217">Developmental protein</keyword>
<dbReference type="GO" id="GO:0030154">
    <property type="term" value="P:cell differentiation"/>
    <property type="evidence" value="ECO:0007669"/>
    <property type="project" value="UniProtKB-KW"/>
</dbReference>
<dbReference type="InterPro" id="IPR033712">
    <property type="entry name" value="Pumilio_RNA-bd"/>
</dbReference>
<dbReference type="InterPro" id="IPR040079">
    <property type="entry name" value="Glutathione_S-Trfase"/>
</dbReference>
<feature type="non-terminal residue" evidence="27">
    <location>
        <position position="1080"/>
    </location>
</feature>
<dbReference type="GO" id="GO:0012505">
    <property type="term" value="C:endomembrane system"/>
    <property type="evidence" value="ECO:0007669"/>
    <property type="project" value="UniProtKB-SubCell"/>
</dbReference>
<dbReference type="InterPro" id="IPR034334">
    <property type="entry name" value="PGES2"/>
</dbReference>
<sequence>MAMAEQQWSNHYPSSWNSMRSEHAVSNPIMVQGNGSVGIAGSIRSRENSLCTQMIANVLGSSTGSLNAADAKFINAVKLEDGKTIDRNDDKSLKSTNDTLGSNTSTPFVQIPYQLQADSLTLGSTPEIQYPYMLQGQQNSIIYPGNVQAAAPFGTTPTGYGYGSFTAVYNSGALPSLPPVSEPTLAMNGNIGGARDTPPTSALFSSSPPGAFHFPLGYTTQPAISHLTTSLSNLSIGPPQSVPTTRNESFTSNGQVGAPSYGVQPQQQYLFMNFPQTPSAGSLGSSPNFFGNAFSTTYNPPSMFPGSSSGAHIQAPPAPRSTYAPQQNSITQMPYNVAVHNNRRNNSTVSGRGYISTDGERQTRSHLLDDFRNNRNPHLQLTDLGKHVVEFAQDQHGSRFIQQKLERASQKEKQAVFDEVALHAQSLMTDVFGNYVIQKFFEYGTAEQKNILTNAVKGNVMSLALQMYGCRVIQKALESIEPEQQMEILKEMEGQVLKCVKDQNGNHVVQKVIERVDASRLQFIIDALVPAGDNMTVCNLSTHPYGCRVIQRVLEHCTDEQKRPVLDQLHKHVKSLIVDQYGNYVIQHVIEHGSLEDRDRIVNQVKGDVLHFAQHKFASNVIEKCLTCGEPHHKNALITEVCGNPNDIATPLLMMMKDQFANYVVQKMLDVADSALRKKMMLAIKPHIPALRKYNYGKHIISNETGKVLSKTKWWITDNAARLFVNEFDTNNLNDSTAIMWNRYMISRLIRYGSSSGVLAAATLAGFANYDENSGMVKSTKHSNMGKWHIEGPIKDPTDGALIARRIVSDYDHTDLKLRLYQYEACPFCCKVRAFLNYYGFSYDVVEVSPLTRKEIKKLDGVRKLPTVVVQMDRKLSDSSLIISILTSYMTQNDRSLDDVIDFYPEKTNIIKETGKQMVTHPNMYKIMTSLNSLSNKEQESARKEEQWRKWVDEHFIPLIVPNVYRSWNECIQTFRWFSEAGQWDKVVPAWERYATIYLGSIAMYFLSKKLRKKYDGADVRQLLIDACNDWLNAIESSSFLGGQHPTLADLALYGAMNSFLGSATFNELCEKTKIKAWFE</sequence>
<keyword evidence="19" id="KW-0413">Isomerase</keyword>
<evidence type="ECO:0000313" key="28">
    <source>
        <dbReference type="Proteomes" id="UP000242913"/>
    </source>
</evidence>
<evidence type="ECO:0000256" key="8">
    <source>
        <dbReference type="ARBA" id="ARBA00022516"/>
    </source>
</evidence>
<evidence type="ECO:0000256" key="24">
    <source>
        <dbReference type="PROSITE-ProRule" id="PRU00317"/>
    </source>
</evidence>
<keyword evidence="28" id="KW-1185">Reference proteome</keyword>
<dbReference type="GO" id="GO:0005737">
    <property type="term" value="C:cytoplasm"/>
    <property type="evidence" value="ECO:0007669"/>
    <property type="project" value="UniProtKB-SubCell"/>
</dbReference>
<feature type="repeat" description="Pumilio" evidence="24">
    <location>
        <begin position="419"/>
        <end position="454"/>
    </location>
</feature>
<keyword evidence="14" id="KW-0694">RNA-binding</keyword>
<evidence type="ECO:0000256" key="3">
    <source>
        <dbReference type="ARBA" id="ARBA00012203"/>
    </source>
</evidence>
<dbReference type="SFLD" id="SFLDG01182">
    <property type="entry name" value="Prostaglandin_E_synthase_like"/>
    <property type="match status" value="1"/>
</dbReference>
<dbReference type="GO" id="GO:0050220">
    <property type="term" value="F:prostaglandin-E synthase activity"/>
    <property type="evidence" value="ECO:0007669"/>
    <property type="project" value="UniProtKB-EC"/>
</dbReference>
<dbReference type="InterPro" id="IPR036282">
    <property type="entry name" value="Glutathione-S-Trfase_C_sf"/>
</dbReference>
<evidence type="ECO:0000256" key="6">
    <source>
        <dbReference type="ARBA" id="ARBA00022490"/>
    </source>
</evidence>
<dbReference type="PROSITE" id="PS50303">
    <property type="entry name" value="PUM_HD"/>
    <property type="match status" value="1"/>
</dbReference>
<evidence type="ECO:0000256" key="18">
    <source>
        <dbReference type="ARBA" id="ARBA00023160"/>
    </source>
</evidence>
<dbReference type="SUPFAM" id="SSF52833">
    <property type="entry name" value="Thioredoxin-like"/>
    <property type="match status" value="1"/>
</dbReference>
<evidence type="ECO:0000256" key="7">
    <source>
        <dbReference type="ARBA" id="ARBA00022501"/>
    </source>
</evidence>
<accession>A0A238BMI9</accession>
<feature type="repeat" description="Pumilio" evidence="24">
    <location>
        <begin position="647"/>
        <end position="683"/>
    </location>
</feature>
<dbReference type="InterPro" id="IPR004045">
    <property type="entry name" value="Glutathione_S-Trfase_N"/>
</dbReference>
<dbReference type="InterPro" id="IPR010987">
    <property type="entry name" value="Glutathione-S-Trfase_C-like"/>
</dbReference>
<evidence type="ECO:0000256" key="20">
    <source>
        <dbReference type="ARBA" id="ARBA00023930"/>
    </source>
</evidence>
<keyword evidence="9" id="KW-0643">Prostaglandin biosynthesis</keyword>
<dbReference type="SFLD" id="SFLDG01203">
    <property type="entry name" value="Prostaglandin_E_synthase_like1"/>
    <property type="match status" value="1"/>
</dbReference>
<evidence type="ECO:0000256" key="4">
    <source>
        <dbReference type="ARBA" id="ARBA00019474"/>
    </source>
</evidence>
<dbReference type="SMART" id="SM00025">
    <property type="entry name" value="Pumilio"/>
    <property type="match status" value="8"/>
</dbReference>
<feature type="repeat" description="Pumilio" evidence="24">
    <location>
        <begin position="604"/>
        <end position="639"/>
    </location>
</feature>
<evidence type="ECO:0000256" key="15">
    <source>
        <dbReference type="ARBA" id="ARBA00022989"/>
    </source>
</evidence>
<evidence type="ECO:0000256" key="2">
    <source>
        <dbReference type="ARBA" id="ARBA00004702"/>
    </source>
</evidence>
<dbReference type="EC" id="5.3.99.3" evidence="3"/>
<dbReference type="InterPro" id="IPR034335">
    <property type="entry name" value="PGES2_C"/>
</dbReference>
<dbReference type="GO" id="GO:0001516">
    <property type="term" value="P:prostaglandin biosynthetic process"/>
    <property type="evidence" value="ECO:0007669"/>
    <property type="project" value="UniProtKB-UniPathway"/>
</dbReference>
<dbReference type="SUPFAM" id="SSF47616">
    <property type="entry name" value="GST C-terminal domain-like"/>
    <property type="match status" value="1"/>
</dbReference>
<keyword evidence="17" id="KW-0472">Membrane</keyword>
<evidence type="ECO:0000256" key="17">
    <source>
        <dbReference type="ARBA" id="ARBA00023136"/>
    </source>
</evidence>
<keyword evidence="13" id="KW-0276">Fatty acid metabolism</keyword>
<dbReference type="EMBL" id="KZ270158">
    <property type="protein sequence ID" value="OZC06254.1"/>
    <property type="molecule type" value="Genomic_DNA"/>
</dbReference>
<comment type="catalytic activity">
    <reaction evidence="20">
        <text>prostaglandin H2 = (12S)-hydroxy-(5Z,8E,10E)-heptadecatrienoate + malonaldehyde</text>
        <dbReference type="Rhea" id="RHEA:48644"/>
        <dbReference type="ChEBI" id="CHEBI:57405"/>
        <dbReference type="ChEBI" id="CHEBI:90694"/>
        <dbReference type="ChEBI" id="CHEBI:566274"/>
    </reaction>
    <physiologicalReaction direction="left-to-right" evidence="20">
        <dbReference type="Rhea" id="RHEA:48645"/>
    </physiologicalReaction>
</comment>
<evidence type="ECO:0000256" key="21">
    <source>
        <dbReference type="ARBA" id="ARBA00023931"/>
    </source>
</evidence>
<feature type="repeat" description="Pumilio" evidence="24">
    <location>
        <begin position="527"/>
        <end position="567"/>
    </location>
</feature>
<dbReference type="PANTHER" id="PTHR12537">
    <property type="entry name" value="RNA BINDING PROTEIN PUMILIO-RELATED"/>
    <property type="match status" value="1"/>
</dbReference>
<dbReference type="Pfam" id="PF13417">
    <property type="entry name" value="GST_N_3"/>
    <property type="match status" value="1"/>
</dbReference>
<evidence type="ECO:0000259" key="25">
    <source>
        <dbReference type="PROSITE" id="PS50303"/>
    </source>
</evidence>
<evidence type="ECO:0000256" key="13">
    <source>
        <dbReference type="ARBA" id="ARBA00022832"/>
    </source>
</evidence>
<protein>
    <recommendedName>
        <fullName evidence="4">Prostaglandin E synthase 2</fullName>
        <ecNumber evidence="3">5.3.99.3</ecNumber>
    </recommendedName>
    <alternativeName>
        <fullName evidence="22">Microsomal prostaglandin E synthase 2</fullName>
    </alternativeName>
</protein>
<evidence type="ECO:0000256" key="11">
    <source>
        <dbReference type="ARBA" id="ARBA00022737"/>
    </source>
</evidence>
<dbReference type="CDD" id="cd03197">
    <property type="entry name" value="GST_C_mPGES2"/>
    <property type="match status" value="1"/>
</dbReference>
<dbReference type="Gene3D" id="3.40.30.10">
    <property type="entry name" value="Glutaredoxin"/>
    <property type="match status" value="1"/>
</dbReference>
<feature type="domain" description="GST C-terminal" evidence="26">
    <location>
        <begin position="938"/>
        <end position="1080"/>
    </location>
</feature>
<evidence type="ECO:0000256" key="19">
    <source>
        <dbReference type="ARBA" id="ARBA00023235"/>
    </source>
</evidence>
<keyword evidence="18" id="KW-0275">Fatty acid biosynthesis</keyword>
<comment type="subcellular location">
    <subcellularLocation>
        <location evidence="1">Cytoplasm</location>
    </subcellularLocation>
    <subcellularLocation>
        <location evidence="23">Endomembrane system</location>
        <topology evidence="23">Single-pass membrane protein</topology>
    </subcellularLocation>
</comment>
<keyword evidence="11" id="KW-0677">Repeat</keyword>
<feature type="repeat" description="Pumilio" evidence="24">
    <location>
        <begin position="491"/>
        <end position="526"/>
    </location>
</feature>
<dbReference type="Proteomes" id="UP000242913">
    <property type="component" value="Unassembled WGS sequence"/>
</dbReference>
<feature type="repeat" description="Pumilio" evidence="24">
    <location>
        <begin position="568"/>
        <end position="603"/>
    </location>
</feature>
<evidence type="ECO:0000313" key="27">
    <source>
        <dbReference type="EMBL" id="OZC06254.1"/>
    </source>
</evidence>
<dbReference type="InterPro" id="IPR011989">
    <property type="entry name" value="ARM-like"/>
</dbReference>
<dbReference type="InterPro" id="IPR036249">
    <property type="entry name" value="Thioredoxin-like_sf"/>
</dbReference>
<keyword evidence="12" id="KW-0221">Differentiation</keyword>
<dbReference type="GO" id="GO:0003730">
    <property type="term" value="F:mRNA 3'-UTR binding"/>
    <property type="evidence" value="ECO:0007669"/>
    <property type="project" value="TreeGrafter"/>
</dbReference>
<reference evidence="27 28" key="1">
    <citation type="submission" date="2015-12" db="EMBL/GenBank/DDBJ databases">
        <title>Draft genome of the nematode, Onchocerca flexuosa.</title>
        <authorList>
            <person name="Mitreva M."/>
        </authorList>
    </citation>
    <scope>NUCLEOTIDE SEQUENCE [LARGE SCALE GENOMIC DNA]</scope>
    <source>
        <strain evidence="27">Red Deer</strain>
    </source>
</reference>
<dbReference type="SFLD" id="SFLDS00019">
    <property type="entry name" value="Glutathione_Transferase_(cytos"/>
    <property type="match status" value="1"/>
</dbReference>
<evidence type="ECO:0000256" key="16">
    <source>
        <dbReference type="ARBA" id="ARBA00023098"/>
    </source>
</evidence>
<dbReference type="AlphaFoldDB" id="A0A238BMI9"/>
<dbReference type="PROSITE" id="PS50405">
    <property type="entry name" value="GST_CTER"/>
    <property type="match status" value="1"/>
</dbReference>
<dbReference type="Gene3D" id="1.25.10.10">
    <property type="entry name" value="Leucine-rich Repeat Variant"/>
    <property type="match status" value="1"/>
</dbReference>
<dbReference type="InterPro" id="IPR001313">
    <property type="entry name" value="Pumilio_RNA-bd_rpt"/>
</dbReference>